<sequence length="314" mass="35074">MLAEVLRSALRVLILLFEHIAAVTVRFMTLPYYRLYYFNTSAPLARIAALASEQPLDTAKVMKAISSWRVRKLTELQFITIAVSPAPTKQARCKIRLTPQCTVLAAAVIGSFSWTIIEDAYWLTHGFWHSSLIFSVLGILLSASEVTVLHLLGPLRHTGQFNRDEQTARKYYPLLLSPSVEIGQFTPRLKMIFTWQAPLMFMSYSVCGFLVGLTVLVCTPLLREDHTWTVGHNIAIMYLTVFVGAGTTFVFCSFWVYHYVQLDLDAGDTGSHNNDDVDGGVGLEVMLTPFSGEVRGATGGSSGLKMDRRYTSWT</sequence>
<keyword evidence="1" id="KW-0812">Transmembrane</keyword>
<dbReference type="AlphaFoldDB" id="A0A6A5RQG2"/>
<dbReference type="EMBL" id="ML978964">
    <property type="protein sequence ID" value="KAF1930022.1"/>
    <property type="molecule type" value="Genomic_DNA"/>
</dbReference>
<gene>
    <name evidence="2" type="ORF">M421DRAFT_383171</name>
</gene>
<keyword evidence="3" id="KW-1185">Reference proteome</keyword>
<protein>
    <submittedName>
        <fullName evidence="2">Uncharacterized protein</fullName>
    </submittedName>
</protein>
<dbReference type="Proteomes" id="UP000800082">
    <property type="component" value="Unassembled WGS sequence"/>
</dbReference>
<dbReference type="GeneID" id="54347529"/>
<evidence type="ECO:0000313" key="3">
    <source>
        <dbReference type="Proteomes" id="UP000800082"/>
    </source>
</evidence>
<keyword evidence="1" id="KW-1133">Transmembrane helix</keyword>
<feature type="transmembrane region" description="Helical" evidence="1">
    <location>
        <begin position="199"/>
        <end position="222"/>
    </location>
</feature>
<name>A0A6A5RQG2_9PLEO</name>
<feature type="transmembrane region" description="Helical" evidence="1">
    <location>
        <begin position="12"/>
        <end position="33"/>
    </location>
</feature>
<dbReference type="OrthoDB" id="630895at2759"/>
<dbReference type="RefSeq" id="XP_033450270.1">
    <property type="nucleotide sequence ID" value="XM_033589880.1"/>
</dbReference>
<organism evidence="2 3">
    <name type="scientific">Didymella exigua CBS 183.55</name>
    <dbReference type="NCBI Taxonomy" id="1150837"/>
    <lineage>
        <taxon>Eukaryota</taxon>
        <taxon>Fungi</taxon>
        <taxon>Dikarya</taxon>
        <taxon>Ascomycota</taxon>
        <taxon>Pezizomycotina</taxon>
        <taxon>Dothideomycetes</taxon>
        <taxon>Pleosporomycetidae</taxon>
        <taxon>Pleosporales</taxon>
        <taxon>Pleosporineae</taxon>
        <taxon>Didymellaceae</taxon>
        <taxon>Didymella</taxon>
    </lineage>
</organism>
<feature type="transmembrane region" description="Helical" evidence="1">
    <location>
        <begin position="132"/>
        <end position="153"/>
    </location>
</feature>
<evidence type="ECO:0000256" key="1">
    <source>
        <dbReference type="SAM" id="Phobius"/>
    </source>
</evidence>
<feature type="transmembrane region" description="Helical" evidence="1">
    <location>
        <begin position="234"/>
        <end position="257"/>
    </location>
</feature>
<proteinExistence type="predicted"/>
<feature type="transmembrane region" description="Helical" evidence="1">
    <location>
        <begin position="97"/>
        <end position="117"/>
    </location>
</feature>
<keyword evidence="1" id="KW-0472">Membrane</keyword>
<reference evidence="2" key="1">
    <citation type="journal article" date="2020" name="Stud. Mycol.">
        <title>101 Dothideomycetes genomes: a test case for predicting lifestyles and emergence of pathogens.</title>
        <authorList>
            <person name="Haridas S."/>
            <person name="Albert R."/>
            <person name="Binder M."/>
            <person name="Bloem J."/>
            <person name="Labutti K."/>
            <person name="Salamov A."/>
            <person name="Andreopoulos B."/>
            <person name="Baker S."/>
            <person name="Barry K."/>
            <person name="Bills G."/>
            <person name="Bluhm B."/>
            <person name="Cannon C."/>
            <person name="Castanera R."/>
            <person name="Culley D."/>
            <person name="Daum C."/>
            <person name="Ezra D."/>
            <person name="Gonzalez J."/>
            <person name="Henrissat B."/>
            <person name="Kuo A."/>
            <person name="Liang C."/>
            <person name="Lipzen A."/>
            <person name="Lutzoni F."/>
            <person name="Magnuson J."/>
            <person name="Mondo S."/>
            <person name="Nolan M."/>
            <person name="Ohm R."/>
            <person name="Pangilinan J."/>
            <person name="Park H.-J."/>
            <person name="Ramirez L."/>
            <person name="Alfaro M."/>
            <person name="Sun H."/>
            <person name="Tritt A."/>
            <person name="Yoshinaga Y."/>
            <person name="Zwiers L.-H."/>
            <person name="Turgeon B."/>
            <person name="Goodwin S."/>
            <person name="Spatafora J."/>
            <person name="Crous P."/>
            <person name="Grigoriev I."/>
        </authorList>
    </citation>
    <scope>NUCLEOTIDE SEQUENCE</scope>
    <source>
        <strain evidence="2">CBS 183.55</strain>
    </source>
</reference>
<accession>A0A6A5RQG2</accession>
<evidence type="ECO:0000313" key="2">
    <source>
        <dbReference type="EMBL" id="KAF1930022.1"/>
    </source>
</evidence>